<evidence type="ECO:0000313" key="1">
    <source>
        <dbReference type="EMBL" id="QHE63990.1"/>
    </source>
</evidence>
<sequence>MSAVYHYYLHEGQKKHRSWNPLHKEKFNALVKCYLKDKGKLKTIVIQSKSPATFHQCCRQAEKLKQSYGSDLQQLFVWDMDEVNEAKRRYDEGKVLQWAHQ</sequence>
<accession>A0A6I6UY84</accession>
<name>A0A6I6UY84_9BACI</name>
<dbReference type="AlphaFoldDB" id="A0A6I6UY84"/>
<protein>
    <submittedName>
        <fullName evidence="1">Uncharacterized protein</fullName>
    </submittedName>
</protein>
<organism evidence="1 2">
    <name type="scientific">Rossellomorea vietnamensis</name>
    <dbReference type="NCBI Taxonomy" id="218284"/>
    <lineage>
        <taxon>Bacteria</taxon>
        <taxon>Bacillati</taxon>
        <taxon>Bacillota</taxon>
        <taxon>Bacilli</taxon>
        <taxon>Bacillales</taxon>
        <taxon>Bacillaceae</taxon>
        <taxon>Rossellomorea</taxon>
    </lineage>
</organism>
<gene>
    <name evidence="1" type="ORF">FHE72_23655</name>
</gene>
<geneLocation type="plasmid" evidence="1 2">
    <name>p6</name>
</geneLocation>
<dbReference type="EMBL" id="CP047395">
    <property type="protein sequence ID" value="QHE63990.1"/>
    <property type="molecule type" value="Genomic_DNA"/>
</dbReference>
<reference evidence="1 2" key="1">
    <citation type="submission" date="2019-06" db="EMBL/GenBank/DDBJ databases">
        <title>An operon consisting of a P-type ATPase gene and a transcriptional regular gene given the different cadmium resistance in Bacillus vietamensis 151-6 and Bacillus marisflavi 151-25.</title>
        <authorList>
            <person name="Yu X."/>
        </authorList>
    </citation>
    <scope>NUCLEOTIDE SEQUENCE [LARGE SCALE GENOMIC DNA]</scope>
    <source>
        <strain evidence="1 2">151-6</strain>
        <plasmid evidence="1 2">p6</plasmid>
    </source>
</reference>
<evidence type="ECO:0000313" key="2">
    <source>
        <dbReference type="Proteomes" id="UP000465062"/>
    </source>
</evidence>
<dbReference type="Proteomes" id="UP000465062">
    <property type="component" value="Plasmid p6"/>
</dbReference>
<keyword evidence="1" id="KW-0614">Plasmid</keyword>
<dbReference type="RefSeq" id="WP_159363413.1">
    <property type="nucleotide sequence ID" value="NZ_CP047395.1"/>
</dbReference>
<dbReference type="KEGG" id="bvq:FHE72_23655"/>
<proteinExistence type="predicted"/>